<dbReference type="EMBL" id="JAYKXP010000014">
    <property type="protein sequence ID" value="KAK7051062.1"/>
    <property type="molecule type" value="Genomic_DNA"/>
</dbReference>
<evidence type="ECO:0000313" key="2">
    <source>
        <dbReference type="EMBL" id="KAK7051062.1"/>
    </source>
</evidence>
<sequence>MFLTSALTVGQLTFILRAAIQILSYGGIFLLGFIVLGSAPRVASLQTHDVLNRIVGRETATKQTRKWIFNAIRGRNGDPVSSHRLTLALTLLSTYGLLVSLSDLGFLGLYACHKTETFESRPASVNSTERARAMINTALVNGTDPSTVKYYRCDSSEVVNVGFTNDDTLSVCTSWHNSTFADPSVFTGFNTTDSEVLLPRYLRHFNDSGPRAGLFDFNTYRMGFGSTLITNATIRNGLVVEPHESGLKVLLGVPDLNPRQSVKLERAMTLEVEVGCMTVGIMSSHDPDAIGNGLDYFSEKDDWRAYAGPNNLREVLSKMADDVRSYYSPLFNSSLDDGYRTINSTGARFTESPRIDKFNLPDIGNSTDGRDIGDWIEGNCTESLRRQLQLDASMITSMDTGFSSTCKLVALSGMLAEEGDLVQVASKMVCASTTQINMVSGTVSTSEGGQVVVNMTRLPSDLNQLRADYFDTIVGPNGTDYQPFAPMLRYTLSDNPNGPTSHYIYNKRPLVNSADMGTGSPGVILASIGTAMLDLSELSSSTAQSGLLSLSTPDNVVSLAPKTASEWFGQAGASLTLNSLVYNGWIAESSAVLLVTDTGGDAGICYTTPYAIGFVPLLIAAIFVALWMVTLLITGRAAGTKTLEGYYGGLKPYWGVVCPTTPAHDAILAWETVPGPHLQLVSPGQTFVIGTMNTAAGHLKSPPPSTPMDKSYFQ</sequence>
<feature type="transmembrane region" description="Helical" evidence="1">
    <location>
        <begin position="85"/>
        <end position="111"/>
    </location>
</feature>
<reference evidence="2 3" key="1">
    <citation type="submission" date="2024-01" db="EMBL/GenBank/DDBJ databases">
        <title>A draft genome for a cacao thread blight-causing isolate of Paramarasmius palmivorus.</title>
        <authorList>
            <person name="Baruah I.K."/>
            <person name="Bukari Y."/>
            <person name="Amoako-Attah I."/>
            <person name="Meinhardt L.W."/>
            <person name="Bailey B.A."/>
            <person name="Cohen S.P."/>
        </authorList>
    </citation>
    <scope>NUCLEOTIDE SEQUENCE [LARGE SCALE GENOMIC DNA]</scope>
    <source>
        <strain evidence="2 3">GH-12</strain>
    </source>
</reference>
<dbReference type="Proteomes" id="UP001383192">
    <property type="component" value="Unassembled WGS sequence"/>
</dbReference>
<organism evidence="2 3">
    <name type="scientific">Paramarasmius palmivorus</name>
    <dbReference type="NCBI Taxonomy" id="297713"/>
    <lineage>
        <taxon>Eukaryota</taxon>
        <taxon>Fungi</taxon>
        <taxon>Dikarya</taxon>
        <taxon>Basidiomycota</taxon>
        <taxon>Agaricomycotina</taxon>
        <taxon>Agaricomycetes</taxon>
        <taxon>Agaricomycetidae</taxon>
        <taxon>Agaricales</taxon>
        <taxon>Marasmiineae</taxon>
        <taxon>Marasmiaceae</taxon>
        <taxon>Paramarasmius</taxon>
    </lineage>
</organism>
<keyword evidence="3" id="KW-1185">Reference proteome</keyword>
<proteinExistence type="predicted"/>
<feature type="transmembrane region" description="Helical" evidence="1">
    <location>
        <begin position="12"/>
        <end position="36"/>
    </location>
</feature>
<feature type="transmembrane region" description="Helical" evidence="1">
    <location>
        <begin position="610"/>
        <end position="633"/>
    </location>
</feature>
<gene>
    <name evidence="2" type="ORF">VNI00_005174</name>
</gene>
<keyword evidence="1" id="KW-0472">Membrane</keyword>
<keyword evidence="1" id="KW-1133">Transmembrane helix</keyword>
<protein>
    <submittedName>
        <fullName evidence="2">Uncharacterized protein</fullName>
    </submittedName>
</protein>
<name>A0AAW0DHK8_9AGAR</name>
<keyword evidence="1" id="KW-0812">Transmembrane</keyword>
<accession>A0AAW0DHK8</accession>
<evidence type="ECO:0000313" key="3">
    <source>
        <dbReference type="Proteomes" id="UP001383192"/>
    </source>
</evidence>
<evidence type="ECO:0000256" key="1">
    <source>
        <dbReference type="SAM" id="Phobius"/>
    </source>
</evidence>
<dbReference type="AlphaFoldDB" id="A0AAW0DHK8"/>
<comment type="caution">
    <text evidence="2">The sequence shown here is derived from an EMBL/GenBank/DDBJ whole genome shotgun (WGS) entry which is preliminary data.</text>
</comment>